<feature type="region of interest" description="Phosphoribosyl-AMP cyclohydrolase" evidence="15">
    <location>
        <begin position="1"/>
        <end position="116"/>
    </location>
</feature>
<evidence type="ECO:0000256" key="15">
    <source>
        <dbReference type="HAMAP-Rule" id="MF_01019"/>
    </source>
</evidence>
<dbReference type="NCBIfam" id="TIGR03188">
    <property type="entry name" value="histidine_hisI"/>
    <property type="match status" value="1"/>
</dbReference>
<evidence type="ECO:0000256" key="12">
    <source>
        <dbReference type="ARBA" id="ARBA00022840"/>
    </source>
</evidence>
<dbReference type="Gene3D" id="3.10.20.810">
    <property type="entry name" value="Phosphoribosyl-AMP cyclohydrolase"/>
    <property type="match status" value="1"/>
</dbReference>
<evidence type="ECO:0000256" key="1">
    <source>
        <dbReference type="ARBA" id="ARBA00000024"/>
    </source>
</evidence>
<dbReference type="CDD" id="cd11534">
    <property type="entry name" value="NTP-PPase_HisIE_like"/>
    <property type="match status" value="1"/>
</dbReference>
<dbReference type="GO" id="GO:0005737">
    <property type="term" value="C:cytoplasm"/>
    <property type="evidence" value="ECO:0007669"/>
    <property type="project" value="UniProtKB-SubCell"/>
</dbReference>
<dbReference type="PANTHER" id="PTHR42945">
    <property type="entry name" value="HISTIDINE BIOSYNTHESIS BIFUNCTIONAL PROTEIN"/>
    <property type="match status" value="1"/>
</dbReference>
<dbReference type="HAMAP" id="MF_01020">
    <property type="entry name" value="HisE"/>
    <property type="match status" value="1"/>
</dbReference>
<dbReference type="RefSeq" id="WP_146818525.1">
    <property type="nucleotide sequence ID" value="NZ_BJYA01000025.1"/>
</dbReference>
<keyword evidence="11 15" id="KW-0378">Hydrolase</keyword>
<comment type="pathway">
    <text evidence="5 15">Amino-acid biosynthesis; L-histidine biosynthesis; L-histidine from 5-phospho-alpha-D-ribose 1-diphosphate: step 2/9.</text>
</comment>
<organism evidence="17 18">
    <name type="scientific">Alkalibacillus haloalkaliphilus</name>
    <dbReference type="NCBI Taxonomy" id="94136"/>
    <lineage>
        <taxon>Bacteria</taxon>
        <taxon>Bacillati</taxon>
        <taxon>Bacillota</taxon>
        <taxon>Bacilli</taxon>
        <taxon>Bacillales</taxon>
        <taxon>Bacillaceae</taxon>
        <taxon>Alkalibacillus</taxon>
    </lineage>
</organism>
<dbReference type="SUPFAM" id="SSF141734">
    <property type="entry name" value="HisI-like"/>
    <property type="match status" value="1"/>
</dbReference>
<comment type="caution">
    <text evidence="17">The sequence shown here is derived from an EMBL/GenBank/DDBJ whole genome shotgun (WGS) entry which is preliminary data.</text>
</comment>
<sequence>MKQLEVQFDEKGLVPAIIQDYKTGEVLMLAYMNEESLNKTIETKRTWFYSRSRQELWQKGATSGNDQNVKQLSYDCDEDALLIQVEQVGAACHTGEKSCFYREVDLGESTPFNRSVIDDLYSAIEERKTNRKEGSYTNYLFDEGVDKILKKISEESGEILIGAKNDDDENLAMEIADLTYHLLVLMVEKEMSVEQVKEVLTKRMKGE</sequence>
<dbReference type="AlphaFoldDB" id="A0A511W8S0"/>
<dbReference type="NCBIfam" id="NF002747">
    <property type="entry name" value="PRK02759.1"/>
    <property type="match status" value="1"/>
</dbReference>
<dbReference type="HAMAP" id="MF_01019">
    <property type="entry name" value="HisIE"/>
    <property type="match status" value="1"/>
</dbReference>
<keyword evidence="9 15" id="KW-0028">Amino-acid biosynthesis</keyword>
<dbReference type="GO" id="GO:0004635">
    <property type="term" value="F:phosphoribosyl-AMP cyclohydrolase activity"/>
    <property type="evidence" value="ECO:0007669"/>
    <property type="project" value="UniProtKB-UniRule"/>
</dbReference>
<dbReference type="Gene3D" id="1.10.287.1080">
    <property type="entry name" value="MazG-like"/>
    <property type="match status" value="1"/>
</dbReference>
<evidence type="ECO:0000256" key="2">
    <source>
        <dbReference type="ARBA" id="ARBA00001460"/>
    </source>
</evidence>
<dbReference type="Pfam" id="PF01502">
    <property type="entry name" value="PRA-CH"/>
    <property type="match status" value="1"/>
</dbReference>
<dbReference type="UniPathway" id="UPA00031">
    <property type="reaction ID" value="UER00007"/>
</dbReference>
<dbReference type="InterPro" id="IPR038019">
    <property type="entry name" value="PRib_AMP_CycHydrolase_sf"/>
</dbReference>
<feature type="region of interest" description="Phosphoribosyl-ATP pyrophosphohydrolase" evidence="15">
    <location>
        <begin position="117"/>
        <end position="207"/>
    </location>
</feature>
<dbReference type="GO" id="GO:0000105">
    <property type="term" value="P:L-histidine biosynthetic process"/>
    <property type="evidence" value="ECO:0007669"/>
    <property type="project" value="UniProtKB-UniRule"/>
</dbReference>
<dbReference type="Proteomes" id="UP000321440">
    <property type="component" value="Unassembled WGS sequence"/>
</dbReference>
<dbReference type="InterPro" id="IPR021130">
    <property type="entry name" value="PRib-ATP_PPHydrolase-like"/>
</dbReference>
<dbReference type="SUPFAM" id="SSF101386">
    <property type="entry name" value="all-alpha NTP pyrophosphatases"/>
    <property type="match status" value="1"/>
</dbReference>
<dbReference type="GO" id="GO:0004636">
    <property type="term" value="F:phosphoribosyl-ATP diphosphatase activity"/>
    <property type="evidence" value="ECO:0007669"/>
    <property type="project" value="UniProtKB-UniRule"/>
</dbReference>
<evidence type="ECO:0000256" key="13">
    <source>
        <dbReference type="ARBA" id="ARBA00023102"/>
    </source>
</evidence>
<comment type="catalytic activity">
    <reaction evidence="2 15">
        <text>1-(5-phospho-beta-D-ribosyl)-ATP + H2O = 1-(5-phospho-beta-D-ribosyl)-5'-AMP + diphosphate + H(+)</text>
        <dbReference type="Rhea" id="RHEA:22828"/>
        <dbReference type="ChEBI" id="CHEBI:15377"/>
        <dbReference type="ChEBI" id="CHEBI:15378"/>
        <dbReference type="ChEBI" id="CHEBI:33019"/>
        <dbReference type="ChEBI" id="CHEBI:59457"/>
        <dbReference type="ChEBI" id="CHEBI:73183"/>
        <dbReference type="EC" id="3.6.1.31"/>
    </reaction>
</comment>
<evidence type="ECO:0000313" key="17">
    <source>
        <dbReference type="EMBL" id="GEN47121.1"/>
    </source>
</evidence>
<evidence type="ECO:0000256" key="9">
    <source>
        <dbReference type="ARBA" id="ARBA00022605"/>
    </source>
</evidence>
<proteinExistence type="inferred from homology"/>
<comment type="similarity">
    <text evidence="7 15">In the N-terminal section; belongs to the PRA-CH family.</text>
</comment>
<evidence type="ECO:0000256" key="5">
    <source>
        <dbReference type="ARBA" id="ARBA00005204"/>
    </source>
</evidence>
<keyword evidence="10 15" id="KW-0547">Nucleotide-binding</keyword>
<dbReference type="InterPro" id="IPR002496">
    <property type="entry name" value="PRib_AMP_CycHydrolase_dom"/>
</dbReference>
<name>A0A511W8S0_9BACI</name>
<keyword evidence="18" id="KW-1185">Reference proteome</keyword>
<comment type="subcellular location">
    <subcellularLocation>
        <location evidence="3 15">Cytoplasm</location>
    </subcellularLocation>
</comment>
<dbReference type="InterPro" id="IPR026660">
    <property type="entry name" value="PRA-CH"/>
</dbReference>
<dbReference type="Pfam" id="PF01503">
    <property type="entry name" value="PRA-PH"/>
    <property type="match status" value="1"/>
</dbReference>
<dbReference type="InterPro" id="IPR023019">
    <property type="entry name" value="His_synth_HisIE"/>
</dbReference>
<evidence type="ECO:0000259" key="16">
    <source>
        <dbReference type="Pfam" id="PF01502"/>
    </source>
</evidence>
<dbReference type="FunFam" id="3.10.20.810:FF:000001">
    <property type="entry name" value="Histidine biosynthesis bifunctional protein HisIE"/>
    <property type="match status" value="1"/>
</dbReference>
<keyword evidence="12 15" id="KW-0067">ATP-binding</keyword>
<evidence type="ECO:0000256" key="14">
    <source>
        <dbReference type="ARBA" id="ARBA00023268"/>
    </source>
</evidence>
<dbReference type="PANTHER" id="PTHR42945:SF9">
    <property type="entry name" value="HISTIDINE BIOSYNTHESIS BIFUNCTIONAL PROTEIN HISIE"/>
    <property type="match status" value="1"/>
</dbReference>
<comment type="catalytic activity">
    <reaction evidence="1 15">
        <text>1-(5-phospho-beta-D-ribosyl)-5'-AMP + H2O = 1-(5-phospho-beta-D-ribosyl)-5-[(5-phospho-beta-D-ribosylamino)methylideneamino]imidazole-4-carboxamide</text>
        <dbReference type="Rhea" id="RHEA:20049"/>
        <dbReference type="ChEBI" id="CHEBI:15377"/>
        <dbReference type="ChEBI" id="CHEBI:58435"/>
        <dbReference type="ChEBI" id="CHEBI:59457"/>
        <dbReference type="EC" id="3.5.4.19"/>
    </reaction>
</comment>
<keyword evidence="14 15" id="KW-0511">Multifunctional enzyme</keyword>
<keyword evidence="8 15" id="KW-0963">Cytoplasm</keyword>
<dbReference type="EC" id="3.5.4.19" evidence="15"/>
<keyword evidence="13 15" id="KW-0368">Histidine biosynthesis</keyword>
<dbReference type="OrthoDB" id="9795769at2"/>
<evidence type="ECO:0000256" key="8">
    <source>
        <dbReference type="ARBA" id="ARBA00022490"/>
    </source>
</evidence>
<reference evidence="17 18" key="1">
    <citation type="submission" date="2019-07" db="EMBL/GenBank/DDBJ databases">
        <title>Whole genome shotgun sequence of Alkalibacillus haloalkaliphilus NBRC 103110.</title>
        <authorList>
            <person name="Hosoyama A."/>
            <person name="Uohara A."/>
            <person name="Ohji S."/>
            <person name="Ichikawa N."/>
        </authorList>
    </citation>
    <scope>NUCLEOTIDE SEQUENCE [LARGE SCALE GENOMIC DNA]</scope>
    <source>
        <strain evidence="17 18">NBRC 103110</strain>
    </source>
</reference>
<evidence type="ECO:0000256" key="11">
    <source>
        <dbReference type="ARBA" id="ARBA00022801"/>
    </source>
</evidence>
<comment type="pathway">
    <text evidence="4 15">Amino-acid biosynthesis; L-histidine biosynthesis; L-histidine from 5-phospho-alpha-D-ribose 1-diphosphate: step 3/9.</text>
</comment>
<evidence type="ECO:0000256" key="4">
    <source>
        <dbReference type="ARBA" id="ARBA00005169"/>
    </source>
</evidence>
<evidence type="ECO:0000256" key="7">
    <source>
        <dbReference type="ARBA" id="ARBA00008299"/>
    </source>
</evidence>
<accession>A0A511W8S0</accession>
<evidence type="ECO:0000256" key="6">
    <source>
        <dbReference type="ARBA" id="ARBA00007731"/>
    </source>
</evidence>
<gene>
    <name evidence="15 17" type="primary">hisI</name>
    <name evidence="15" type="synonym">hisIE</name>
    <name evidence="17" type="ORF">AHA02nite_28970</name>
</gene>
<dbReference type="EMBL" id="BJYA01000025">
    <property type="protein sequence ID" value="GEN47121.1"/>
    <property type="molecule type" value="Genomic_DNA"/>
</dbReference>
<dbReference type="InterPro" id="IPR008179">
    <property type="entry name" value="HisE"/>
</dbReference>
<dbReference type="HAMAP" id="MF_01021">
    <property type="entry name" value="HisI"/>
    <property type="match status" value="1"/>
</dbReference>
<comment type="similarity">
    <text evidence="6 15">In the C-terminal section; belongs to the PRA-PH family.</text>
</comment>
<evidence type="ECO:0000313" key="18">
    <source>
        <dbReference type="Proteomes" id="UP000321440"/>
    </source>
</evidence>
<dbReference type="EC" id="3.6.1.31" evidence="15"/>
<protein>
    <recommendedName>
        <fullName evidence="15">Histidine biosynthesis bifunctional protein HisIE</fullName>
    </recommendedName>
    <domain>
        <recommendedName>
            <fullName evidence="15">Phosphoribosyl-AMP cyclohydrolase</fullName>
            <shortName evidence="15">PRA-CH</shortName>
            <ecNumber evidence="15">3.5.4.19</ecNumber>
        </recommendedName>
    </domain>
    <domain>
        <recommendedName>
            <fullName evidence="15">Phosphoribosyl-ATP pyrophosphatase</fullName>
            <shortName evidence="15">PRA-PH</shortName>
            <ecNumber evidence="15">3.6.1.31</ecNumber>
        </recommendedName>
    </domain>
</protein>
<dbReference type="NCBIfam" id="NF000768">
    <property type="entry name" value="PRK00051.1"/>
    <property type="match status" value="1"/>
</dbReference>
<evidence type="ECO:0000256" key="10">
    <source>
        <dbReference type="ARBA" id="ARBA00022741"/>
    </source>
</evidence>
<feature type="domain" description="Phosphoribosyl-AMP cyclohydrolase" evidence="16">
    <location>
        <begin position="28"/>
        <end position="101"/>
    </location>
</feature>
<evidence type="ECO:0000256" key="3">
    <source>
        <dbReference type="ARBA" id="ARBA00004496"/>
    </source>
</evidence>
<dbReference type="GO" id="GO:0005524">
    <property type="term" value="F:ATP binding"/>
    <property type="evidence" value="ECO:0007669"/>
    <property type="project" value="UniProtKB-KW"/>
</dbReference>